<reference evidence="19" key="1">
    <citation type="submission" date="2016-04" db="UniProtKB">
        <authorList>
            <consortium name="WormBaseParasite"/>
        </authorList>
    </citation>
    <scope>IDENTIFICATION</scope>
</reference>
<evidence type="ECO:0000256" key="12">
    <source>
        <dbReference type="ARBA" id="ARBA00023239"/>
    </source>
</evidence>
<evidence type="ECO:0000256" key="2">
    <source>
        <dbReference type="ARBA" id="ARBA00001593"/>
    </source>
</evidence>
<organism evidence="17 19">
    <name type="scientific">Dracunculus medinensis</name>
    <name type="common">Guinea worm</name>
    <dbReference type="NCBI Taxonomy" id="318479"/>
    <lineage>
        <taxon>Eukaryota</taxon>
        <taxon>Metazoa</taxon>
        <taxon>Ecdysozoa</taxon>
        <taxon>Nematoda</taxon>
        <taxon>Chromadorea</taxon>
        <taxon>Rhabditida</taxon>
        <taxon>Spirurina</taxon>
        <taxon>Dracunculoidea</taxon>
        <taxon>Dracunculidae</taxon>
        <taxon>Dracunculus</taxon>
    </lineage>
</organism>
<feature type="domain" description="Guanylate cyclase" evidence="15">
    <location>
        <begin position="353"/>
        <end position="480"/>
    </location>
</feature>
<evidence type="ECO:0000256" key="3">
    <source>
        <dbReference type="ARBA" id="ARBA00004141"/>
    </source>
</evidence>
<evidence type="ECO:0000313" key="18">
    <source>
        <dbReference type="Proteomes" id="UP000274756"/>
    </source>
</evidence>
<dbReference type="GO" id="GO:0005524">
    <property type="term" value="F:ATP binding"/>
    <property type="evidence" value="ECO:0007669"/>
    <property type="project" value="UniProtKB-KW"/>
</dbReference>
<dbReference type="EMBL" id="UYYG01000054">
    <property type="protein sequence ID" value="VDN52327.1"/>
    <property type="molecule type" value="Genomic_DNA"/>
</dbReference>
<protein>
    <recommendedName>
        <fullName evidence="4">adenylate cyclase</fullName>
        <ecNumber evidence="4">4.6.1.1</ecNumber>
    </recommendedName>
</protein>
<dbReference type="WBParaSite" id="DME_0000827001-mRNA-1">
    <property type="protein sequence ID" value="DME_0000827001-mRNA-1"/>
    <property type="gene ID" value="DME_0000827001"/>
</dbReference>
<dbReference type="SUPFAM" id="SSF55073">
    <property type="entry name" value="Nucleotide cyclase"/>
    <property type="match status" value="2"/>
</dbReference>
<feature type="transmembrane region" description="Helical" evidence="14">
    <location>
        <begin position="924"/>
        <end position="941"/>
    </location>
</feature>
<dbReference type="OrthoDB" id="2107370at2759"/>
<evidence type="ECO:0000313" key="17">
    <source>
        <dbReference type="Proteomes" id="UP000038040"/>
    </source>
</evidence>
<evidence type="ECO:0000256" key="8">
    <source>
        <dbReference type="ARBA" id="ARBA00022840"/>
    </source>
</evidence>
<feature type="domain" description="Guanylate cyclase" evidence="15">
    <location>
        <begin position="1074"/>
        <end position="1214"/>
    </location>
</feature>
<sequence>MRNEEDNQEESMDMLSEHRENQSTPVANGSNSYRAAVQMFRKFSFDDLYSGRTKKTRSNSPRRIPLFERASTRWWNPQFASPALESQYWKCSFPQLKDRFRSGLLYVILTCILWITYLYAFDQVDSFHWVTTCGLVLISSGMMLFTLFTIQYQRFYMPTSFLCVFILSIVTLLIFSDMSDSFMSPIGALNTSFQVVLLIYTVIPLPLYLCILIGVIYSALFELLSSSNIHYGDILGMKLVLHLGIHLLGVHLFILTQVRQRKTFLKVGQSLLARKDLEMETQFKDHMIQSVMPKKVADELLKETNVRRSSVNQEAYLRATDNKNRSTGDRNYSVVPNVRKFRPFTMNLMTNVSILFADIAGFTKMASNKSADELVNLLNDLFGRFDYLCGKCCLEKISTLGDCYYCVAGCPEARPDHARCCVEMGLAMIIAIKQFDIDRGQEVNMRVGIHTGKVMCGMVGLKRFKFDVFSNDVTLANEMESTGIAGRVHISEATAKFLNNEYILEEGKPHGGYFELIKMRMKTYFIAGRIKETDSSSKTASCSISARDGAAVDTFLNRSQISFKKRLTNKLKMVQTNSLPTERYAGSLRMKLLEKKEECNSVQILHHSESLDKNGQSQLVERRKSASLQALPVAESKPFCIAEKIGGRISRDLVNACNSSACNSGPGSKSSGLQESFSDAYSVGGAIDTIISHHQNAPSLTHFDTENRDFDERLAQNAGMNFARGFWMQDDSLNRWSLRFNDLDIENRYRAHFADFADRQWTKKETEGRRKNQTAVDAEESSTQYRYSGVFIDMLVAGVLLIICAGVTFLTGKFHMAFVMYFCVSFIAVVIMIITIGIPLLRRRIIFPCVNLWTPRHVIGMILMLLPVGIALSIIPQYGKTNNLSCINAELFLQRITFSYVFLIALFAHCNFSQLSAWPKTTQATFVGILFIILTFVNQYQEIDLLAQNMTGMSNINSNSSTILAILPIMSELQYVCNVSLPKWAFQGAQTPICIWEIILDIFLGVVLVAFLNYQFEAAFRMSFFGDVQARMDTEKMQSVRDQADWLLTNIIPQHAIDSLKSSTKYSENHSMTAVLFATITNWNEMYEETFEGGREFLRVLNEIISDFDELLDRPDFSQVEKIKTIGATYMAASGLNPERRRLALHPYEHLYQLIEFALALQQQLNFFNQDLLNFDFVCKIGFNIGPVTAGVIGTTKLYYDIWGDTVNIASRMYSTGVQNRIQVPQQTRDLLCDRYDFEYRDHIEVKGIDSGMDTYLLVGRKGEPPINFSNSPAF</sequence>
<evidence type="ECO:0000256" key="1">
    <source>
        <dbReference type="ARBA" id="ARBA00001436"/>
    </source>
</evidence>
<dbReference type="AlphaFoldDB" id="A0A0N4UKK0"/>
<keyword evidence="7" id="KW-0547">Nucleotide-binding</keyword>
<dbReference type="EC" id="4.6.1.1" evidence="4"/>
<evidence type="ECO:0000256" key="13">
    <source>
        <dbReference type="SAM" id="MobiDB-lite"/>
    </source>
</evidence>
<dbReference type="Proteomes" id="UP000038040">
    <property type="component" value="Unplaced"/>
</dbReference>
<keyword evidence="6" id="KW-0479">Metal-binding</keyword>
<dbReference type="PANTHER" id="PTHR45627">
    <property type="entry name" value="ADENYLATE CYCLASE TYPE 1"/>
    <property type="match status" value="1"/>
</dbReference>
<evidence type="ECO:0000313" key="19">
    <source>
        <dbReference type="WBParaSite" id="DME_0000827001-mRNA-1"/>
    </source>
</evidence>
<dbReference type="FunFam" id="3.30.70.1230:FF:000064">
    <property type="entry name" value="Adenylate cyclase type 9"/>
    <property type="match status" value="1"/>
</dbReference>
<dbReference type="SMART" id="SM00044">
    <property type="entry name" value="CYCc"/>
    <property type="match status" value="2"/>
</dbReference>
<dbReference type="GO" id="GO:0004016">
    <property type="term" value="F:adenylate cyclase activity"/>
    <property type="evidence" value="ECO:0007669"/>
    <property type="project" value="UniProtKB-EC"/>
</dbReference>
<dbReference type="InterPro" id="IPR029787">
    <property type="entry name" value="Nucleotide_cyclase"/>
</dbReference>
<evidence type="ECO:0000256" key="14">
    <source>
        <dbReference type="SAM" id="Phobius"/>
    </source>
</evidence>
<accession>A0A0N4UKK0</accession>
<comment type="catalytic activity">
    <reaction evidence="1">
        <text>GTP = 3',5'-cyclic GMP + diphosphate</text>
        <dbReference type="Rhea" id="RHEA:13665"/>
        <dbReference type="ChEBI" id="CHEBI:33019"/>
        <dbReference type="ChEBI" id="CHEBI:37565"/>
        <dbReference type="ChEBI" id="CHEBI:57746"/>
        <dbReference type="EC" id="4.6.1.2"/>
    </reaction>
</comment>
<evidence type="ECO:0000256" key="7">
    <source>
        <dbReference type="ARBA" id="ARBA00022741"/>
    </source>
</evidence>
<feature type="transmembrane region" description="Helical" evidence="14">
    <location>
        <begin position="891"/>
        <end position="912"/>
    </location>
</feature>
<comment type="catalytic activity">
    <reaction evidence="2">
        <text>ATP = 3',5'-cyclic AMP + diphosphate</text>
        <dbReference type="Rhea" id="RHEA:15389"/>
        <dbReference type="ChEBI" id="CHEBI:30616"/>
        <dbReference type="ChEBI" id="CHEBI:33019"/>
        <dbReference type="ChEBI" id="CHEBI:58165"/>
        <dbReference type="EC" id="4.6.1.1"/>
    </reaction>
</comment>
<evidence type="ECO:0000256" key="11">
    <source>
        <dbReference type="ARBA" id="ARBA00023136"/>
    </source>
</evidence>
<keyword evidence="12" id="KW-0456">Lyase</keyword>
<keyword evidence="9" id="KW-0460">Magnesium</keyword>
<feature type="transmembrane region" description="Helical" evidence="14">
    <location>
        <begin position="127"/>
        <end position="148"/>
    </location>
</feature>
<evidence type="ECO:0000313" key="16">
    <source>
        <dbReference type="EMBL" id="VDN52327.1"/>
    </source>
</evidence>
<evidence type="ECO:0000256" key="9">
    <source>
        <dbReference type="ARBA" id="ARBA00022842"/>
    </source>
</evidence>
<dbReference type="Pfam" id="PF00211">
    <property type="entry name" value="Guanylate_cyc"/>
    <property type="match status" value="2"/>
</dbReference>
<evidence type="ECO:0000256" key="6">
    <source>
        <dbReference type="ARBA" id="ARBA00022723"/>
    </source>
</evidence>
<dbReference type="Gene3D" id="3.30.70.1230">
    <property type="entry name" value="Nucleotide cyclase"/>
    <property type="match status" value="2"/>
</dbReference>
<dbReference type="GO" id="GO:0035556">
    <property type="term" value="P:intracellular signal transduction"/>
    <property type="evidence" value="ECO:0007669"/>
    <property type="project" value="InterPro"/>
</dbReference>
<dbReference type="GO" id="GO:0007189">
    <property type="term" value="P:adenylate cyclase-activating G protein-coupled receptor signaling pathway"/>
    <property type="evidence" value="ECO:0007669"/>
    <property type="project" value="TreeGrafter"/>
</dbReference>
<feature type="transmembrane region" description="Helical" evidence="14">
    <location>
        <begin position="858"/>
        <end position="879"/>
    </location>
</feature>
<evidence type="ECO:0000256" key="10">
    <source>
        <dbReference type="ARBA" id="ARBA00022989"/>
    </source>
</evidence>
<feature type="transmembrane region" description="Helical" evidence="14">
    <location>
        <begin position="155"/>
        <end position="176"/>
    </location>
</feature>
<name>A0A0N4UKK0_DRAME</name>
<feature type="transmembrane region" description="Helical" evidence="14">
    <location>
        <begin position="207"/>
        <end position="227"/>
    </location>
</feature>
<feature type="transmembrane region" description="Helical" evidence="14">
    <location>
        <begin position="103"/>
        <end position="121"/>
    </location>
</feature>
<dbReference type="STRING" id="318479.A0A0N4UKK0"/>
<dbReference type="PANTHER" id="PTHR45627:SF8">
    <property type="entry name" value="ADENYLATE CYCLASE TYPE 9"/>
    <property type="match status" value="1"/>
</dbReference>
<dbReference type="InterPro" id="IPR001054">
    <property type="entry name" value="A/G_cyclase"/>
</dbReference>
<gene>
    <name evidence="16" type="ORF">DME_LOCUS2300</name>
</gene>
<keyword evidence="18" id="KW-1185">Reference proteome</keyword>
<feature type="transmembrane region" description="Helical" evidence="14">
    <location>
        <begin position="790"/>
        <end position="812"/>
    </location>
</feature>
<evidence type="ECO:0000256" key="5">
    <source>
        <dbReference type="ARBA" id="ARBA00022692"/>
    </source>
</evidence>
<dbReference type="FunFam" id="3.30.70.1230:FF:000008">
    <property type="entry name" value="Adenylate cyclase type 9"/>
    <property type="match status" value="1"/>
</dbReference>
<keyword evidence="10 14" id="KW-1133">Transmembrane helix</keyword>
<comment type="subcellular location">
    <subcellularLocation>
        <location evidence="3">Membrane</location>
        <topology evidence="3">Multi-pass membrane protein</topology>
    </subcellularLocation>
</comment>
<dbReference type="CDD" id="cd07302">
    <property type="entry name" value="CHD"/>
    <property type="match status" value="2"/>
</dbReference>
<dbReference type="PROSITE" id="PS50125">
    <property type="entry name" value="GUANYLATE_CYCLASE_2"/>
    <property type="match status" value="2"/>
</dbReference>
<evidence type="ECO:0000259" key="15">
    <source>
        <dbReference type="PROSITE" id="PS50125"/>
    </source>
</evidence>
<keyword evidence="11 14" id="KW-0472">Membrane</keyword>
<evidence type="ECO:0000256" key="4">
    <source>
        <dbReference type="ARBA" id="ARBA00012201"/>
    </source>
</evidence>
<dbReference type="GO" id="GO:0005886">
    <property type="term" value="C:plasma membrane"/>
    <property type="evidence" value="ECO:0007669"/>
    <property type="project" value="TreeGrafter"/>
</dbReference>
<feature type="compositionally biased region" description="Acidic residues" evidence="13">
    <location>
        <begin position="1"/>
        <end position="12"/>
    </location>
</feature>
<feature type="region of interest" description="Disordered" evidence="13">
    <location>
        <begin position="1"/>
        <end position="30"/>
    </location>
</feature>
<dbReference type="GO" id="GO:0046872">
    <property type="term" value="F:metal ion binding"/>
    <property type="evidence" value="ECO:0007669"/>
    <property type="project" value="UniProtKB-KW"/>
</dbReference>
<keyword evidence="5 14" id="KW-0812">Transmembrane</keyword>
<feature type="transmembrane region" description="Helical" evidence="14">
    <location>
        <begin position="818"/>
        <end position="838"/>
    </location>
</feature>
<reference evidence="16 18" key="2">
    <citation type="submission" date="2018-11" db="EMBL/GenBank/DDBJ databases">
        <authorList>
            <consortium name="Pathogen Informatics"/>
        </authorList>
    </citation>
    <scope>NUCLEOTIDE SEQUENCE [LARGE SCALE GENOMIC DNA]</scope>
</reference>
<dbReference type="Proteomes" id="UP000274756">
    <property type="component" value="Unassembled WGS sequence"/>
</dbReference>
<feature type="transmembrane region" description="Helical" evidence="14">
    <location>
        <begin position="993"/>
        <end position="1014"/>
    </location>
</feature>
<dbReference type="GO" id="GO:0004383">
    <property type="term" value="F:guanylate cyclase activity"/>
    <property type="evidence" value="ECO:0007669"/>
    <property type="project" value="UniProtKB-EC"/>
</dbReference>
<proteinExistence type="predicted"/>
<keyword evidence="8" id="KW-0067">ATP-binding</keyword>
<feature type="transmembrane region" description="Helical" evidence="14">
    <location>
        <begin position="239"/>
        <end position="256"/>
    </location>
</feature>